<dbReference type="Gene3D" id="2.130.10.10">
    <property type="entry name" value="YVTN repeat-like/Quinoprotein amine dehydrogenase"/>
    <property type="match status" value="1"/>
</dbReference>
<dbReference type="Proteomes" id="UP000509658">
    <property type="component" value="Chromosome"/>
</dbReference>
<evidence type="ECO:0000313" key="2">
    <source>
        <dbReference type="EMBL" id="QKQ27157.1"/>
    </source>
</evidence>
<evidence type="ECO:0000256" key="1">
    <source>
        <dbReference type="SAM" id="Phobius"/>
    </source>
</evidence>
<protein>
    <submittedName>
        <fullName evidence="2">WD40 repeat domain-containing protein</fullName>
    </submittedName>
</protein>
<feature type="transmembrane region" description="Helical" evidence="1">
    <location>
        <begin position="186"/>
        <end position="205"/>
    </location>
</feature>
<dbReference type="InterPro" id="IPR011044">
    <property type="entry name" value="Quino_amine_DH_bsu"/>
</dbReference>
<name>A0A6N0HXZ9_9GAMM</name>
<sequence>MRDADSGRVIHHFPDVTLGFAGAEPLFSPDGKAVFTLTHDEGILWDVESGKPRSRISQPGAFINFDKMAFTANGRYVVIRNSSHDEAIVLDMEQGQIARRYPESDKRYRSDSYWLLAAPDGGVVLLNATYDGSYRLIDPVSSKEQLRWADSPGYITTAASLPTVIYWRLLEKIGPYRFGMSRTDNLLLDSIIIVVALMRSVFYRWRADAVGQLRR</sequence>
<proteinExistence type="predicted"/>
<accession>A0A6N0HXZ9</accession>
<gene>
    <name evidence="2" type="ORF">HUE57_13310</name>
</gene>
<dbReference type="KEGG" id="rev:HUE57_13310"/>
<keyword evidence="3" id="KW-1185">Reference proteome</keyword>
<organism evidence="2 3">
    <name type="scientific">Candidatus Reidiella endopervernicosa</name>
    <dbReference type="NCBI Taxonomy" id="2738883"/>
    <lineage>
        <taxon>Bacteria</taxon>
        <taxon>Pseudomonadati</taxon>
        <taxon>Pseudomonadota</taxon>
        <taxon>Gammaproteobacteria</taxon>
        <taxon>Candidatus Reidiella</taxon>
    </lineage>
</organism>
<keyword evidence="1" id="KW-1133">Transmembrane helix</keyword>
<dbReference type="InterPro" id="IPR015943">
    <property type="entry name" value="WD40/YVTN_repeat-like_dom_sf"/>
</dbReference>
<dbReference type="SUPFAM" id="SSF50969">
    <property type="entry name" value="YVTN repeat-like/Quinoprotein amine dehydrogenase"/>
    <property type="match status" value="1"/>
</dbReference>
<reference evidence="2 3" key="1">
    <citation type="submission" date="2020-05" db="EMBL/GenBank/DDBJ databases">
        <title>Horizontal transmission and recombination maintain forever young bacterial symbiont genomes.</title>
        <authorList>
            <person name="Russell S.L."/>
            <person name="Pepper-Tunick E."/>
            <person name="Svedberg J."/>
            <person name="Byrne A."/>
            <person name="Ruelas Castillo J."/>
            <person name="Vollmers C."/>
            <person name="Beinart R.A."/>
            <person name="Corbett-Detig R."/>
        </authorList>
    </citation>
    <scope>NUCLEOTIDE SEQUENCE [LARGE SCALE GENOMIC DNA]</scope>
    <source>
        <strain evidence="2">Santa_Monica_outfall</strain>
    </source>
</reference>
<dbReference type="EMBL" id="CP054491">
    <property type="protein sequence ID" value="QKQ27157.1"/>
    <property type="molecule type" value="Genomic_DNA"/>
</dbReference>
<keyword evidence="1" id="KW-0472">Membrane</keyword>
<keyword evidence="1" id="KW-0812">Transmembrane</keyword>
<evidence type="ECO:0000313" key="3">
    <source>
        <dbReference type="Proteomes" id="UP000509658"/>
    </source>
</evidence>
<dbReference type="AlphaFoldDB" id="A0A6N0HXZ9"/>